<dbReference type="Gene3D" id="3.40.50.300">
    <property type="entry name" value="P-loop containing nucleotide triphosphate hydrolases"/>
    <property type="match status" value="1"/>
</dbReference>
<evidence type="ECO:0000313" key="13">
    <source>
        <dbReference type="EMBL" id="KYG33275.1"/>
    </source>
</evidence>
<dbReference type="InterPro" id="IPR018094">
    <property type="entry name" value="Thymidylate_kinase"/>
</dbReference>
<keyword evidence="5 11" id="KW-0545">Nucleotide biosynthesis</keyword>
<evidence type="ECO:0000256" key="10">
    <source>
        <dbReference type="ARBA" id="ARBA00057735"/>
    </source>
</evidence>
<evidence type="ECO:0000259" key="12">
    <source>
        <dbReference type="Pfam" id="PF02223"/>
    </source>
</evidence>
<protein>
    <recommendedName>
        <fullName evidence="3 11">Thymidylate kinase</fullName>
        <ecNumber evidence="2 11">2.7.4.9</ecNumber>
    </recommendedName>
    <alternativeName>
        <fullName evidence="11">dTMP kinase</fullName>
    </alternativeName>
</protein>
<dbReference type="PANTHER" id="PTHR10344">
    <property type="entry name" value="THYMIDYLATE KINASE"/>
    <property type="match status" value="1"/>
</dbReference>
<dbReference type="GO" id="GO:0006235">
    <property type="term" value="P:dTTP biosynthetic process"/>
    <property type="evidence" value="ECO:0007669"/>
    <property type="project" value="UniProtKB-UniRule"/>
</dbReference>
<evidence type="ECO:0000256" key="7">
    <source>
        <dbReference type="ARBA" id="ARBA00022777"/>
    </source>
</evidence>
<comment type="caution">
    <text evidence="13">The sequence shown here is derived from an EMBL/GenBank/DDBJ whole genome shotgun (WGS) entry which is preliminary data.</text>
</comment>
<keyword evidence="6 11" id="KW-0547">Nucleotide-binding</keyword>
<evidence type="ECO:0000256" key="2">
    <source>
        <dbReference type="ARBA" id="ARBA00012980"/>
    </source>
</evidence>
<evidence type="ECO:0000256" key="4">
    <source>
        <dbReference type="ARBA" id="ARBA00022679"/>
    </source>
</evidence>
<dbReference type="OrthoDB" id="9774907at2"/>
<accession>A0A161PIY7</accession>
<dbReference type="NCBIfam" id="TIGR00041">
    <property type="entry name" value="DTMP_kinase"/>
    <property type="match status" value="1"/>
</dbReference>
<dbReference type="InterPro" id="IPR027417">
    <property type="entry name" value="P-loop_NTPase"/>
</dbReference>
<evidence type="ECO:0000256" key="5">
    <source>
        <dbReference type="ARBA" id="ARBA00022727"/>
    </source>
</evidence>
<comment type="function">
    <text evidence="10 11">Phosphorylation of dTMP to form dTDP in both de novo and salvage pathways of dTTP synthesis.</text>
</comment>
<dbReference type="EC" id="2.7.4.9" evidence="2 11"/>
<dbReference type="GO" id="GO:0006233">
    <property type="term" value="P:dTDP biosynthetic process"/>
    <property type="evidence" value="ECO:0007669"/>
    <property type="project" value="InterPro"/>
</dbReference>
<comment type="similarity">
    <text evidence="1 11">Belongs to the thymidylate kinase family.</text>
</comment>
<evidence type="ECO:0000256" key="8">
    <source>
        <dbReference type="ARBA" id="ARBA00022840"/>
    </source>
</evidence>
<dbReference type="CDD" id="cd01672">
    <property type="entry name" value="TMPK"/>
    <property type="match status" value="1"/>
</dbReference>
<keyword evidence="8 11" id="KW-0067">ATP-binding</keyword>
<sequence>MNKGYFISIEGGEGAGKTTIVDKIERQLKKDGLDVLRTREPGGIKIAEKIREVILDVSHTEMDERTEALLYAAARRQHLVEKVLPALNEGKVVICDRFIDSSLAYQGYAREIGFDEVLDINEFAIEGYFPDITLYFDVDPAIGLARIAADEKRELNRLDKERLDFHQKVKKGYDKVKDKYPTRIKTINANQSVEHVFQEAMTTINEIESIRTLKEMT</sequence>
<proteinExistence type="inferred from homology"/>
<dbReference type="AlphaFoldDB" id="A0A161PIY7"/>
<dbReference type="Proteomes" id="UP000075806">
    <property type="component" value="Unassembled WGS sequence"/>
</dbReference>
<dbReference type="GO" id="GO:0004798">
    <property type="term" value="F:dTMP kinase activity"/>
    <property type="evidence" value="ECO:0007669"/>
    <property type="project" value="UniProtKB-UniRule"/>
</dbReference>
<feature type="binding site" evidence="11">
    <location>
        <begin position="11"/>
        <end position="18"/>
    </location>
    <ligand>
        <name>ATP</name>
        <dbReference type="ChEBI" id="CHEBI:30616"/>
    </ligand>
</feature>
<dbReference type="SUPFAM" id="SSF52540">
    <property type="entry name" value="P-loop containing nucleoside triphosphate hydrolases"/>
    <property type="match status" value="1"/>
</dbReference>
<evidence type="ECO:0000256" key="6">
    <source>
        <dbReference type="ARBA" id="ARBA00022741"/>
    </source>
</evidence>
<dbReference type="InterPro" id="IPR039430">
    <property type="entry name" value="Thymidylate_kin-like_dom"/>
</dbReference>
<feature type="domain" description="Thymidylate kinase-like" evidence="12">
    <location>
        <begin position="9"/>
        <end position="199"/>
    </location>
</feature>
<dbReference type="RefSeq" id="WP_061947960.1">
    <property type="nucleotide sequence ID" value="NZ_LTAO01000008.1"/>
</dbReference>
<dbReference type="FunFam" id="3.40.50.300:FF:000225">
    <property type="entry name" value="Thymidylate kinase"/>
    <property type="match status" value="1"/>
</dbReference>
<dbReference type="PANTHER" id="PTHR10344:SF4">
    <property type="entry name" value="UMP-CMP KINASE 2, MITOCHONDRIAL"/>
    <property type="match status" value="1"/>
</dbReference>
<evidence type="ECO:0000256" key="11">
    <source>
        <dbReference type="HAMAP-Rule" id="MF_00165"/>
    </source>
</evidence>
<dbReference type="InterPro" id="IPR018095">
    <property type="entry name" value="Thymidylate_kin_CS"/>
</dbReference>
<keyword evidence="7 11" id="KW-0418">Kinase</keyword>
<evidence type="ECO:0000256" key="3">
    <source>
        <dbReference type="ARBA" id="ARBA00017144"/>
    </source>
</evidence>
<keyword evidence="4 11" id="KW-0808">Transferase</keyword>
<name>A0A161PIY7_9BACI</name>
<dbReference type="Pfam" id="PF02223">
    <property type="entry name" value="Thymidylate_kin"/>
    <property type="match status" value="1"/>
</dbReference>
<evidence type="ECO:0000256" key="1">
    <source>
        <dbReference type="ARBA" id="ARBA00009776"/>
    </source>
</evidence>
<dbReference type="GO" id="GO:0005829">
    <property type="term" value="C:cytosol"/>
    <property type="evidence" value="ECO:0007669"/>
    <property type="project" value="TreeGrafter"/>
</dbReference>
<dbReference type="GO" id="GO:0006227">
    <property type="term" value="P:dUDP biosynthetic process"/>
    <property type="evidence" value="ECO:0007669"/>
    <property type="project" value="TreeGrafter"/>
</dbReference>
<dbReference type="EMBL" id="LTAO01000008">
    <property type="protein sequence ID" value="KYG33275.1"/>
    <property type="molecule type" value="Genomic_DNA"/>
</dbReference>
<dbReference type="PROSITE" id="PS01331">
    <property type="entry name" value="THYMIDYLATE_KINASE"/>
    <property type="match status" value="1"/>
</dbReference>
<organism evidence="13 14">
    <name type="scientific">Alkalihalobacillus trypoxylicola</name>
    <dbReference type="NCBI Taxonomy" id="519424"/>
    <lineage>
        <taxon>Bacteria</taxon>
        <taxon>Bacillati</taxon>
        <taxon>Bacillota</taxon>
        <taxon>Bacilli</taxon>
        <taxon>Bacillales</taxon>
        <taxon>Bacillaceae</taxon>
        <taxon>Alkalihalobacillus</taxon>
    </lineage>
</organism>
<reference evidence="13" key="1">
    <citation type="submission" date="2016-02" db="EMBL/GenBank/DDBJ databases">
        <title>Genome sequence of Bacillus trypoxylicola KCTC 13244(T).</title>
        <authorList>
            <person name="Jeong H."/>
            <person name="Park S.-H."/>
            <person name="Choi S.-K."/>
        </authorList>
    </citation>
    <scope>NUCLEOTIDE SEQUENCE [LARGE SCALE GENOMIC DNA]</scope>
    <source>
        <strain evidence="13">KCTC 13244</strain>
    </source>
</reference>
<dbReference type="GO" id="GO:0005524">
    <property type="term" value="F:ATP binding"/>
    <property type="evidence" value="ECO:0007669"/>
    <property type="project" value="UniProtKB-UniRule"/>
</dbReference>
<gene>
    <name evidence="11" type="primary">tmk</name>
    <name evidence="13" type="ORF">AZF04_17050</name>
</gene>
<keyword evidence="14" id="KW-1185">Reference proteome</keyword>
<evidence type="ECO:0000256" key="9">
    <source>
        <dbReference type="ARBA" id="ARBA00048743"/>
    </source>
</evidence>
<comment type="catalytic activity">
    <reaction evidence="9 11">
        <text>dTMP + ATP = dTDP + ADP</text>
        <dbReference type="Rhea" id="RHEA:13517"/>
        <dbReference type="ChEBI" id="CHEBI:30616"/>
        <dbReference type="ChEBI" id="CHEBI:58369"/>
        <dbReference type="ChEBI" id="CHEBI:63528"/>
        <dbReference type="ChEBI" id="CHEBI:456216"/>
        <dbReference type="EC" id="2.7.4.9"/>
    </reaction>
</comment>
<dbReference type="STRING" id="519424.AZF04_17050"/>
<dbReference type="HAMAP" id="MF_00165">
    <property type="entry name" value="Thymidylate_kinase"/>
    <property type="match status" value="1"/>
</dbReference>
<evidence type="ECO:0000313" key="14">
    <source>
        <dbReference type="Proteomes" id="UP000075806"/>
    </source>
</evidence>